<keyword evidence="2" id="KW-1185">Reference proteome</keyword>
<sequence length="481" mass="50389">MHHTLAAAVRRFRRFRADGRVRSVAACGVLGLAVSLAGCAGTRPDLPVGAASERVPPVARATEPPPWQGIDETLAEDARPSTLLPSDSLPGAARPTEGILFNDPGAPPVLFSQDPEILRAEVAAECLSARSMSISTRDGLDALVSSLYSSVIDPAEGTEALILGNCAPLADIVREMVAKGGEQVQGSVAERALVLSAPRARRAIETAAADGLTRHRELSGSGSGPTRLARDHAMAYFPSAGSAVRIESSGGLDRLYRRAVSGFGVYTFVMVGPNVERLAQTDQARHQELFRLVETYAAVGGDAAPRPDAHVFLIPVDAELGGMPLFNQVAADLSDRMRRQLIEDLRGQGEAGLAARLQKGAGPFLVAALEPDLLPGRVGAHRLVADLSELGIEHLYAVVDAFDRDIGLDLAGRPESLEAIRDRLGDVRAPQSSDAGTVATSESVWLFLLGDPGESGAGAGAAIGRLMLGVADLLKNEPPSA</sequence>
<gene>
    <name evidence="1" type="ORF">BDD21_4488</name>
</gene>
<protein>
    <submittedName>
        <fullName evidence="1">Uncharacterized protein</fullName>
    </submittedName>
</protein>
<name>A0A495VCE9_9GAMM</name>
<accession>A0A495VCE9</accession>
<proteinExistence type="predicted"/>
<dbReference type="Proteomes" id="UP000274556">
    <property type="component" value="Unassembled WGS sequence"/>
</dbReference>
<organism evidence="1 2">
    <name type="scientific">Thiocapsa rosea</name>
    <dbReference type="NCBI Taxonomy" id="69360"/>
    <lineage>
        <taxon>Bacteria</taxon>
        <taxon>Pseudomonadati</taxon>
        <taxon>Pseudomonadota</taxon>
        <taxon>Gammaproteobacteria</taxon>
        <taxon>Chromatiales</taxon>
        <taxon>Chromatiaceae</taxon>
        <taxon>Thiocapsa</taxon>
    </lineage>
</organism>
<reference evidence="1 2" key="1">
    <citation type="submission" date="2018-10" db="EMBL/GenBank/DDBJ databases">
        <title>Genomic Encyclopedia of Archaeal and Bacterial Type Strains, Phase II (KMG-II): from individual species to whole genera.</title>
        <authorList>
            <person name="Goeker M."/>
        </authorList>
    </citation>
    <scope>NUCLEOTIDE SEQUENCE [LARGE SCALE GENOMIC DNA]</scope>
    <source>
        <strain evidence="1 2">DSM 235</strain>
    </source>
</reference>
<dbReference type="EMBL" id="RBXL01000001">
    <property type="protein sequence ID" value="RKT46944.1"/>
    <property type="molecule type" value="Genomic_DNA"/>
</dbReference>
<evidence type="ECO:0000313" key="1">
    <source>
        <dbReference type="EMBL" id="RKT46944.1"/>
    </source>
</evidence>
<comment type="caution">
    <text evidence="1">The sequence shown here is derived from an EMBL/GenBank/DDBJ whole genome shotgun (WGS) entry which is preliminary data.</text>
</comment>
<evidence type="ECO:0000313" key="2">
    <source>
        <dbReference type="Proteomes" id="UP000274556"/>
    </source>
</evidence>
<dbReference type="AlphaFoldDB" id="A0A495VCE9"/>